<dbReference type="EMBL" id="PSQE01000005">
    <property type="protein sequence ID" value="RHN55887.1"/>
    <property type="molecule type" value="Genomic_DNA"/>
</dbReference>
<accession>G7K0J3</accession>
<proteinExistence type="predicted"/>
<evidence type="ECO:0000313" key="6">
    <source>
        <dbReference type="Proteomes" id="UP000265566"/>
    </source>
</evidence>
<organism evidence="2 5">
    <name type="scientific">Medicago truncatula</name>
    <name type="common">Barrel medic</name>
    <name type="synonym">Medicago tribuloides</name>
    <dbReference type="NCBI Taxonomy" id="3880"/>
    <lineage>
        <taxon>Eukaryota</taxon>
        <taxon>Viridiplantae</taxon>
        <taxon>Streptophyta</taxon>
        <taxon>Embryophyta</taxon>
        <taxon>Tracheophyta</taxon>
        <taxon>Spermatophyta</taxon>
        <taxon>Magnoliopsida</taxon>
        <taxon>eudicotyledons</taxon>
        <taxon>Gunneridae</taxon>
        <taxon>Pentapetalae</taxon>
        <taxon>rosids</taxon>
        <taxon>fabids</taxon>
        <taxon>Fabales</taxon>
        <taxon>Fabaceae</taxon>
        <taxon>Papilionoideae</taxon>
        <taxon>50 kb inversion clade</taxon>
        <taxon>NPAAA clade</taxon>
        <taxon>Hologalegina</taxon>
        <taxon>IRL clade</taxon>
        <taxon>Trifolieae</taxon>
        <taxon>Medicago</taxon>
    </lineage>
</organism>
<dbReference type="PaxDb" id="3880-AES97562"/>
<keyword evidence="1 2" id="KW-0812">Transmembrane</keyword>
<dbReference type="HOGENOM" id="CLU_2546077_0_0_1"/>
<reference evidence="6" key="4">
    <citation type="journal article" date="2018" name="Nat. Plants">
        <title>Whole-genome landscape of Medicago truncatula symbiotic genes.</title>
        <authorList>
            <person name="Pecrix Y."/>
            <person name="Staton S.E."/>
            <person name="Sallet E."/>
            <person name="Lelandais-Briere C."/>
            <person name="Moreau S."/>
            <person name="Carrere S."/>
            <person name="Blein T."/>
            <person name="Jardinaud M.F."/>
            <person name="Latrasse D."/>
            <person name="Zouine M."/>
            <person name="Zahm M."/>
            <person name="Kreplak J."/>
            <person name="Mayjonade B."/>
            <person name="Satge C."/>
            <person name="Perez M."/>
            <person name="Cauet S."/>
            <person name="Marande W."/>
            <person name="Chantry-Darmon C."/>
            <person name="Lopez-Roques C."/>
            <person name="Bouchez O."/>
            <person name="Berard A."/>
            <person name="Debelle F."/>
            <person name="Munos S."/>
            <person name="Bendahmane A."/>
            <person name="Berges H."/>
            <person name="Niebel A."/>
            <person name="Buitink J."/>
            <person name="Frugier F."/>
            <person name="Benhamed M."/>
            <person name="Crespi M."/>
            <person name="Gouzy J."/>
            <person name="Gamas P."/>
        </authorList>
    </citation>
    <scope>NUCLEOTIDE SEQUENCE [LARGE SCALE GENOMIC DNA]</scope>
    <source>
        <strain evidence="6">cv. Jemalong A17</strain>
    </source>
</reference>
<protein>
    <submittedName>
        <fullName evidence="2">Transmembrane protein, putative</fullName>
    </submittedName>
</protein>
<reference evidence="2 5" key="1">
    <citation type="journal article" date="2011" name="Nature">
        <title>The Medicago genome provides insight into the evolution of rhizobial symbioses.</title>
        <authorList>
            <person name="Young N.D."/>
            <person name="Debelle F."/>
            <person name="Oldroyd G.E."/>
            <person name="Geurts R."/>
            <person name="Cannon S.B."/>
            <person name="Udvardi M.K."/>
            <person name="Benedito V.A."/>
            <person name="Mayer K.F."/>
            <person name="Gouzy J."/>
            <person name="Schoof H."/>
            <person name="Van de Peer Y."/>
            <person name="Proost S."/>
            <person name="Cook D.R."/>
            <person name="Meyers B.C."/>
            <person name="Spannagl M."/>
            <person name="Cheung F."/>
            <person name="De Mita S."/>
            <person name="Krishnakumar V."/>
            <person name="Gundlach H."/>
            <person name="Zhou S."/>
            <person name="Mudge J."/>
            <person name="Bharti A.K."/>
            <person name="Murray J.D."/>
            <person name="Naoumkina M.A."/>
            <person name="Rosen B."/>
            <person name="Silverstein K.A."/>
            <person name="Tang H."/>
            <person name="Rombauts S."/>
            <person name="Zhao P.X."/>
            <person name="Zhou P."/>
            <person name="Barbe V."/>
            <person name="Bardou P."/>
            <person name="Bechner M."/>
            <person name="Bellec A."/>
            <person name="Berger A."/>
            <person name="Berges H."/>
            <person name="Bidwell S."/>
            <person name="Bisseling T."/>
            <person name="Choisne N."/>
            <person name="Couloux A."/>
            <person name="Denny R."/>
            <person name="Deshpande S."/>
            <person name="Dai X."/>
            <person name="Doyle J.J."/>
            <person name="Dudez A.M."/>
            <person name="Farmer A.D."/>
            <person name="Fouteau S."/>
            <person name="Franken C."/>
            <person name="Gibelin C."/>
            <person name="Gish J."/>
            <person name="Goldstein S."/>
            <person name="Gonzalez A.J."/>
            <person name="Green P.J."/>
            <person name="Hallab A."/>
            <person name="Hartog M."/>
            <person name="Hua A."/>
            <person name="Humphray S.J."/>
            <person name="Jeong D.H."/>
            <person name="Jing Y."/>
            <person name="Jocker A."/>
            <person name="Kenton S.M."/>
            <person name="Kim D.J."/>
            <person name="Klee K."/>
            <person name="Lai H."/>
            <person name="Lang C."/>
            <person name="Lin S."/>
            <person name="Macmil S.L."/>
            <person name="Magdelenat G."/>
            <person name="Matthews L."/>
            <person name="McCorrison J."/>
            <person name="Monaghan E.L."/>
            <person name="Mun J.H."/>
            <person name="Najar F.Z."/>
            <person name="Nicholson C."/>
            <person name="Noirot C."/>
            <person name="O'Bleness M."/>
            <person name="Paule C.R."/>
            <person name="Poulain J."/>
            <person name="Prion F."/>
            <person name="Qin B."/>
            <person name="Qu C."/>
            <person name="Retzel E.F."/>
            <person name="Riddle C."/>
            <person name="Sallet E."/>
            <person name="Samain S."/>
            <person name="Samson N."/>
            <person name="Sanders I."/>
            <person name="Saurat O."/>
            <person name="Scarpelli C."/>
            <person name="Schiex T."/>
            <person name="Segurens B."/>
            <person name="Severin A.J."/>
            <person name="Sherrier D.J."/>
            <person name="Shi R."/>
            <person name="Sims S."/>
            <person name="Singer S.R."/>
            <person name="Sinharoy S."/>
            <person name="Sterck L."/>
            <person name="Viollet A."/>
            <person name="Wang B.B."/>
            <person name="Wang K."/>
            <person name="Wang M."/>
            <person name="Wang X."/>
            <person name="Warfsmann J."/>
            <person name="Weissenbach J."/>
            <person name="White D.D."/>
            <person name="White J.D."/>
            <person name="Wiley G.B."/>
            <person name="Wincker P."/>
            <person name="Xing Y."/>
            <person name="Yang L."/>
            <person name="Yao Z."/>
            <person name="Ying F."/>
            <person name="Zhai J."/>
            <person name="Zhou L."/>
            <person name="Zuber A."/>
            <person name="Denarie J."/>
            <person name="Dixon R.A."/>
            <person name="May G.D."/>
            <person name="Schwartz D.C."/>
            <person name="Rogers J."/>
            <person name="Quetier F."/>
            <person name="Town C.D."/>
            <person name="Roe B.A."/>
        </authorList>
    </citation>
    <scope>NUCLEOTIDE SEQUENCE [LARGE SCALE GENOMIC DNA]</scope>
    <source>
        <strain evidence="2">A17</strain>
        <strain evidence="4 5">cv. Jemalong A17</strain>
    </source>
</reference>
<dbReference type="EMBL" id="CM001221">
    <property type="protein sequence ID" value="AES97562.1"/>
    <property type="molecule type" value="Genomic_DNA"/>
</dbReference>
<dbReference type="Proteomes" id="UP000265566">
    <property type="component" value="Chromosome 5"/>
</dbReference>
<sequence length="83" mass="9390">MVSFYLMDPIISRCCELHPNNVWYLCYPFQNQCGLMACAMVIVLTALLRLVGSILFEVINNGCSVSLEPRHCRNITIIAALRI</sequence>
<dbReference type="EnsemblPlants" id="AES97562">
    <property type="protein sequence ID" value="AES97562"/>
    <property type="gene ID" value="MTR_5g056080"/>
</dbReference>
<evidence type="ECO:0000313" key="2">
    <source>
        <dbReference type="EMBL" id="AES97562.1"/>
    </source>
</evidence>
<keyword evidence="1" id="KW-1133">Transmembrane helix</keyword>
<dbReference type="Proteomes" id="UP000002051">
    <property type="component" value="Chromosome 5"/>
</dbReference>
<keyword evidence="1" id="KW-0472">Membrane</keyword>
<gene>
    <name evidence="2" type="ordered locus">MTR_5g056080</name>
    <name evidence="3" type="ORF">MtrunA17_Chr5g0423321</name>
</gene>
<dbReference type="AlphaFoldDB" id="G7K0J3"/>
<evidence type="ECO:0000256" key="1">
    <source>
        <dbReference type="SAM" id="Phobius"/>
    </source>
</evidence>
<evidence type="ECO:0000313" key="5">
    <source>
        <dbReference type="Proteomes" id="UP000002051"/>
    </source>
</evidence>
<name>G7K0J3_MEDTR</name>
<reference evidence="3" key="5">
    <citation type="journal article" date="2018" name="Nat. Plants">
        <title>Whole-genome landscape of Medicago truncatula symbiotic genes.</title>
        <authorList>
            <person name="Pecrix Y."/>
            <person name="Gamas P."/>
            <person name="Carrere S."/>
        </authorList>
    </citation>
    <scope>NUCLEOTIDE SEQUENCE</scope>
    <source>
        <tissue evidence="3">Leaves</tissue>
    </source>
</reference>
<evidence type="ECO:0000313" key="4">
    <source>
        <dbReference type="EnsemblPlants" id="AES97562"/>
    </source>
</evidence>
<feature type="transmembrane region" description="Helical" evidence="1">
    <location>
        <begin position="29"/>
        <end position="51"/>
    </location>
</feature>
<dbReference type="Gramene" id="rna31166">
    <property type="protein sequence ID" value="RHN55887.1"/>
    <property type="gene ID" value="gene31166"/>
</dbReference>
<evidence type="ECO:0000313" key="3">
    <source>
        <dbReference type="EMBL" id="RHN55887.1"/>
    </source>
</evidence>
<keyword evidence="5" id="KW-1185">Reference proteome</keyword>
<reference evidence="2 5" key="2">
    <citation type="journal article" date="2014" name="BMC Genomics">
        <title>An improved genome release (version Mt4.0) for the model legume Medicago truncatula.</title>
        <authorList>
            <person name="Tang H."/>
            <person name="Krishnakumar V."/>
            <person name="Bidwell S."/>
            <person name="Rosen B."/>
            <person name="Chan A."/>
            <person name="Zhou S."/>
            <person name="Gentzbittel L."/>
            <person name="Childs K.L."/>
            <person name="Yandell M."/>
            <person name="Gundlach H."/>
            <person name="Mayer K.F."/>
            <person name="Schwartz D.C."/>
            <person name="Town C.D."/>
        </authorList>
    </citation>
    <scope>GENOME REANNOTATION</scope>
    <source>
        <strain evidence="4 5">cv. Jemalong A17</strain>
    </source>
</reference>
<reference evidence="4" key="3">
    <citation type="submission" date="2015-04" db="UniProtKB">
        <authorList>
            <consortium name="EnsemblPlants"/>
        </authorList>
    </citation>
    <scope>IDENTIFICATION</scope>
    <source>
        <strain evidence="4">cv. Jemalong A17</strain>
    </source>
</reference>